<reference evidence="1" key="1">
    <citation type="submission" date="2023-05" db="EMBL/GenBank/DDBJ databases">
        <authorList>
            <person name="Stuckert A."/>
        </authorList>
    </citation>
    <scope>NUCLEOTIDE SEQUENCE</scope>
</reference>
<dbReference type="EMBL" id="CATNWA010015840">
    <property type="protein sequence ID" value="CAI9587324.1"/>
    <property type="molecule type" value="Genomic_DNA"/>
</dbReference>
<name>A0ABN9ER55_9NEOB</name>
<organism evidence="1 2">
    <name type="scientific">Staurois parvus</name>
    <dbReference type="NCBI Taxonomy" id="386267"/>
    <lineage>
        <taxon>Eukaryota</taxon>
        <taxon>Metazoa</taxon>
        <taxon>Chordata</taxon>
        <taxon>Craniata</taxon>
        <taxon>Vertebrata</taxon>
        <taxon>Euteleostomi</taxon>
        <taxon>Amphibia</taxon>
        <taxon>Batrachia</taxon>
        <taxon>Anura</taxon>
        <taxon>Neobatrachia</taxon>
        <taxon>Ranoidea</taxon>
        <taxon>Ranidae</taxon>
        <taxon>Staurois</taxon>
    </lineage>
</organism>
<sequence length="65" mass="6906">MISAAPSVPPVSAINANCYVPSIAHISAHQCHISVPTSAHQCHISVPIRTAFQFHLSVPVSDAYQ</sequence>
<dbReference type="Proteomes" id="UP001162483">
    <property type="component" value="Unassembled WGS sequence"/>
</dbReference>
<gene>
    <name evidence="1" type="ORF">SPARVUS_LOCUS10548974</name>
</gene>
<comment type="caution">
    <text evidence="1">The sequence shown here is derived from an EMBL/GenBank/DDBJ whole genome shotgun (WGS) entry which is preliminary data.</text>
</comment>
<proteinExistence type="predicted"/>
<evidence type="ECO:0000313" key="2">
    <source>
        <dbReference type="Proteomes" id="UP001162483"/>
    </source>
</evidence>
<protein>
    <submittedName>
        <fullName evidence="1">Uncharacterized protein</fullName>
    </submittedName>
</protein>
<evidence type="ECO:0000313" key="1">
    <source>
        <dbReference type="EMBL" id="CAI9587324.1"/>
    </source>
</evidence>
<accession>A0ABN9ER55</accession>
<keyword evidence="2" id="KW-1185">Reference proteome</keyword>